<dbReference type="PANTHER" id="PTHR12801">
    <property type="entry name" value="RNA EXONUCLEASE REXO1 / RECO3 FAMILY MEMBER-RELATED"/>
    <property type="match status" value="1"/>
</dbReference>
<dbReference type="SUPFAM" id="SSF53649">
    <property type="entry name" value="Alkaline phosphatase-like"/>
    <property type="match status" value="1"/>
</dbReference>
<comment type="subcellular location">
    <subcellularLocation>
        <location evidence="1">Nucleus</location>
    </subcellularLocation>
</comment>
<dbReference type="GO" id="GO:0005634">
    <property type="term" value="C:nucleus"/>
    <property type="evidence" value="ECO:0007669"/>
    <property type="project" value="UniProtKB-SubCell"/>
</dbReference>
<sequence>MVIFLRLLFNYFPVQKNTRFVIHSNNNNHNHDGYLHRNPSNKLNSAAPPLLRGSLPGCNNRHFPVAASAKMESSKNQYESLSSIDEDDSTSNKCTNFYDIYGPEAKADVVFKSPEEDRSTLNLSDIQGLVTWVLGEGFMPSWVFIKNKPLIHKVVMLYMPGLDAALYLSLSRTLPNLKKSCGKPRPVLALSCVSDNMQTIDALLTCRQKRKRDLTGSVTPKSTQTSQQEEGCSATLNLSFTELTEDIPFPVTYYTLTEKDLDENGYPVNKPGFLSTLPAPPGSPFHEMLAVDCEMCITGEGFELTRVTLVDVKGQVLLDKLVKPSNPIIDYNTRYSGITAEMLDEVTTSLIDIQREFQKLVYQETILVGHSLENDLLALKISHDLIIDTAVLYKHPRGSSHKSALRFLTRRFLSREIQQSGNGHDSIEDARATMELAVLKIRNGPDFGAPPSFMRKKLLSILSESGKNSSMIDDISIVKRFASESSNAIPVISDEEALAKTIKELNNEKVHFIWTQFSELDSYLKKQAEDSDSLNKKIAEMIALHTCQKNNSNGKGLKPNISSEVKEIVTRMDNKIHKLYKSLPTNAMMIVCTGHGDTAVVRRLRKMLMEEGESNFGREKILESLQEFQARAEVALCFVGVKH</sequence>
<dbReference type="CDD" id="cd06145">
    <property type="entry name" value="REX1_like"/>
    <property type="match status" value="1"/>
</dbReference>
<dbReference type="Proteomes" id="UP001058974">
    <property type="component" value="Chromosome 6"/>
</dbReference>
<dbReference type="OrthoDB" id="206335at2759"/>
<dbReference type="InterPro" id="IPR036397">
    <property type="entry name" value="RNaseH_sf"/>
</dbReference>
<dbReference type="PANTHER" id="PTHR12801:SF157">
    <property type="entry name" value="SMALL RNA DEGRADING NUCLEASE 5"/>
    <property type="match status" value="1"/>
</dbReference>
<reference evidence="8 9" key="1">
    <citation type="journal article" date="2022" name="Nat. Genet.">
        <title>Improved pea reference genome and pan-genome highlight genomic features and evolutionary characteristics.</title>
        <authorList>
            <person name="Yang T."/>
            <person name="Liu R."/>
            <person name="Luo Y."/>
            <person name="Hu S."/>
            <person name="Wang D."/>
            <person name="Wang C."/>
            <person name="Pandey M.K."/>
            <person name="Ge S."/>
            <person name="Xu Q."/>
            <person name="Li N."/>
            <person name="Li G."/>
            <person name="Huang Y."/>
            <person name="Saxena R.K."/>
            <person name="Ji Y."/>
            <person name="Li M."/>
            <person name="Yan X."/>
            <person name="He Y."/>
            <person name="Liu Y."/>
            <person name="Wang X."/>
            <person name="Xiang C."/>
            <person name="Varshney R.K."/>
            <person name="Ding H."/>
            <person name="Gao S."/>
            <person name="Zong X."/>
        </authorList>
    </citation>
    <scope>NUCLEOTIDE SEQUENCE [LARGE SCALE GENOMIC DNA]</scope>
    <source>
        <strain evidence="8 9">cv. Zhongwan 6</strain>
    </source>
</reference>
<dbReference type="EMBL" id="JAMSHJ010000006">
    <property type="protein sequence ID" value="KAI5394331.1"/>
    <property type="molecule type" value="Genomic_DNA"/>
</dbReference>
<dbReference type="SUPFAM" id="SSF53098">
    <property type="entry name" value="Ribonuclease H-like"/>
    <property type="match status" value="1"/>
</dbReference>
<keyword evidence="9" id="KW-1185">Reference proteome</keyword>
<keyword evidence="6" id="KW-0539">Nucleus</keyword>
<dbReference type="InterPro" id="IPR034922">
    <property type="entry name" value="REX1-like_exo"/>
</dbReference>
<gene>
    <name evidence="8" type="ORF">KIW84_061135</name>
</gene>
<comment type="caution">
    <text evidence="8">The sequence shown here is derived from an EMBL/GenBank/DDBJ whole genome shotgun (WGS) entry which is preliminary data.</text>
</comment>
<feature type="domain" description="Exonuclease" evidence="7">
    <location>
        <begin position="287"/>
        <end position="446"/>
    </location>
</feature>
<protein>
    <submittedName>
        <fullName evidence="8">Small RNA degrading nuclease 5</fullName>
    </submittedName>
</protein>
<dbReference type="Gene3D" id="3.30.420.10">
    <property type="entry name" value="Ribonuclease H-like superfamily/Ribonuclease H"/>
    <property type="match status" value="1"/>
</dbReference>
<evidence type="ECO:0000256" key="6">
    <source>
        <dbReference type="ARBA" id="ARBA00023242"/>
    </source>
</evidence>
<dbReference type="Pfam" id="PF00929">
    <property type="entry name" value="RNase_T"/>
    <property type="match status" value="1"/>
</dbReference>
<dbReference type="InterPro" id="IPR012337">
    <property type="entry name" value="RNaseH-like_sf"/>
</dbReference>
<keyword evidence="3" id="KW-0540">Nuclease</keyword>
<comment type="similarity">
    <text evidence="2">Belongs to the REXO1/REXO3 family.</text>
</comment>
<accession>A0A9D4W2V5</accession>
<keyword evidence="4" id="KW-0378">Hydrolase</keyword>
<keyword evidence="5" id="KW-0269">Exonuclease</keyword>
<dbReference type="InterPro" id="IPR013520">
    <property type="entry name" value="Ribonucl_H"/>
</dbReference>
<dbReference type="FunFam" id="3.30.420.10:FF:000019">
    <property type="entry name" value="RNA exonuclease NEF-sp"/>
    <property type="match status" value="1"/>
</dbReference>
<dbReference type="GO" id="GO:0004527">
    <property type="term" value="F:exonuclease activity"/>
    <property type="evidence" value="ECO:0007669"/>
    <property type="project" value="UniProtKB-KW"/>
</dbReference>
<evidence type="ECO:0000256" key="3">
    <source>
        <dbReference type="ARBA" id="ARBA00022722"/>
    </source>
</evidence>
<evidence type="ECO:0000256" key="5">
    <source>
        <dbReference type="ARBA" id="ARBA00022839"/>
    </source>
</evidence>
<evidence type="ECO:0000313" key="9">
    <source>
        <dbReference type="Proteomes" id="UP001058974"/>
    </source>
</evidence>
<dbReference type="InterPro" id="IPR017850">
    <property type="entry name" value="Alkaline_phosphatase_core_sf"/>
</dbReference>
<dbReference type="GO" id="GO:0003676">
    <property type="term" value="F:nucleic acid binding"/>
    <property type="evidence" value="ECO:0007669"/>
    <property type="project" value="InterPro"/>
</dbReference>
<dbReference type="AlphaFoldDB" id="A0A9D4W2V5"/>
<organism evidence="8 9">
    <name type="scientific">Pisum sativum</name>
    <name type="common">Garden pea</name>
    <name type="synonym">Lathyrus oleraceus</name>
    <dbReference type="NCBI Taxonomy" id="3888"/>
    <lineage>
        <taxon>Eukaryota</taxon>
        <taxon>Viridiplantae</taxon>
        <taxon>Streptophyta</taxon>
        <taxon>Embryophyta</taxon>
        <taxon>Tracheophyta</taxon>
        <taxon>Spermatophyta</taxon>
        <taxon>Magnoliopsida</taxon>
        <taxon>eudicotyledons</taxon>
        <taxon>Gunneridae</taxon>
        <taxon>Pentapetalae</taxon>
        <taxon>rosids</taxon>
        <taxon>fabids</taxon>
        <taxon>Fabales</taxon>
        <taxon>Fabaceae</taxon>
        <taxon>Papilionoideae</taxon>
        <taxon>50 kb inversion clade</taxon>
        <taxon>NPAAA clade</taxon>
        <taxon>Hologalegina</taxon>
        <taxon>IRL clade</taxon>
        <taxon>Fabeae</taxon>
        <taxon>Lathyrus</taxon>
    </lineage>
</organism>
<evidence type="ECO:0000256" key="1">
    <source>
        <dbReference type="ARBA" id="ARBA00004123"/>
    </source>
</evidence>
<dbReference type="Gramene" id="Psat06G0113500-T1">
    <property type="protein sequence ID" value="KAI5394331.1"/>
    <property type="gene ID" value="KIW84_061135"/>
</dbReference>
<dbReference type="InterPro" id="IPR047021">
    <property type="entry name" value="REXO1/3/4-like"/>
</dbReference>
<evidence type="ECO:0000256" key="2">
    <source>
        <dbReference type="ARBA" id="ARBA00006357"/>
    </source>
</evidence>
<name>A0A9D4W2V5_PEA</name>
<proteinExistence type="inferred from homology"/>
<evidence type="ECO:0000259" key="7">
    <source>
        <dbReference type="SMART" id="SM00479"/>
    </source>
</evidence>
<evidence type="ECO:0000256" key="4">
    <source>
        <dbReference type="ARBA" id="ARBA00022801"/>
    </source>
</evidence>
<dbReference type="SMART" id="SM00479">
    <property type="entry name" value="EXOIII"/>
    <property type="match status" value="1"/>
</dbReference>
<evidence type="ECO:0000313" key="8">
    <source>
        <dbReference type="EMBL" id="KAI5394331.1"/>
    </source>
</evidence>